<comment type="subcellular location">
    <subcellularLocation>
        <location evidence="1">Membrane</location>
        <topology evidence="1">Single-pass membrane protein</topology>
    </subcellularLocation>
</comment>
<evidence type="ECO:0000256" key="8">
    <source>
        <dbReference type="ARBA" id="ARBA00023136"/>
    </source>
</evidence>
<dbReference type="Gene3D" id="1.20.5.3310">
    <property type="match status" value="1"/>
</dbReference>
<gene>
    <name evidence="10" type="ORF">SAMN05421828_106173</name>
</gene>
<keyword evidence="5" id="KW-0653">Protein transport</keyword>
<dbReference type="InterPro" id="IPR003369">
    <property type="entry name" value="TatA/B/E"/>
</dbReference>
<keyword evidence="7" id="KW-0811">Translocation</keyword>
<dbReference type="GO" id="GO:0043953">
    <property type="term" value="P:protein transport by the Tat complex"/>
    <property type="evidence" value="ECO:0007669"/>
    <property type="project" value="InterPro"/>
</dbReference>
<dbReference type="NCBIfam" id="TIGR01410">
    <property type="entry name" value="tatB"/>
    <property type="match status" value="1"/>
</dbReference>
<dbReference type="PANTHER" id="PTHR33162">
    <property type="entry name" value="SEC-INDEPENDENT PROTEIN TRANSLOCASE PROTEIN TATA, CHLOROPLASTIC"/>
    <property type="match status" value="1"/>
</dbReference>
<dbReference type="InterPro" id="IPR018448">
    <property type="entry name" value="TatB"/>
</dbReference>
<keyword evidence="11" id="KW-1185">Reference proteome</keyword>
<accession>A0A8G2CJU8</accession>
<evidence type="ECO:0000256" key="1">
    <source>
        <dbReference type="ARBA" id="ARBA00004167"/>
    </source>
</evidence>
<evidence type="ECO:0000256" key="7">
    <source>
        <dbReference type="ARBA" id="ARBA00023010"/>
    </source>
</evidence>
<evidence type="ECO:0000256" key="2">
    <source>
        <dbReference type="ARBA" id="ARBA00022448"/>
    </source>
</evidence>
<evidence type="ECO:0000256" key="5">
    <source>
        <dbReference type="ARBA" id="ARBA00022927"/>
    </source>
</evidence>
<dbReference type="Proteomes" id="UP000186308">
    <property type="component" value="Unassembled WGS sequence"/>
</dbReference>
<evidence type="ECO:0000313" key="10">
    <source>
        <dbReference type="EMBL" id="SIQ59152.1"/>
    </source>
</evidence>
<dbReference type="GO" id="GO:0008320">
    <property type="term" value="F:protein transmembrane transporter activity"/>
    <property type="evidence" value="ECO:0007669"/>
    <property type="project" value="InterPro"/>
</dbReference>
<name>A0A8G2CJU8_ACIRU</name>
<evidence type="ECO:0000256" key="4">
    <source>
        <dbReference type="ARBA" id="ARBA00022692"/>
    </source>
</evidence>
<keyword evidence="6 9" id="KW-1133">Transmembrane helix</keyword>
<reference evidence="10 11" key="1">
    <citation type="submission" date="2017-01" db="EMBL/GenBank/DDBJ databases">
        <authorList>
            <person name="Varghese N."/>
            <person name="Submissions S."/>
        </authorList>
    </citation>
    <scope>NUCLEOTIDE SEQUENCE [LARGE SCALE GENOMIC DNA]</scope>
    <source>
        <strain evidence="10 11">ATCC 35905</strain>
    </source>
</reference>
<dbReference type="PRINTS" id="PR01506">
    <property type="entry name" value="TATBPROTEIN"/>
</dbReference>
<dbReference type="Pfam" id="PF02416">
    <property type="entry name" value="TatA_B_E"/>
    <property type="match status" value="1"/>
</dbReference>
<comment type="caution">
    <text evidence="10">The sequence shown here is derived from an EMBL/GenBank/DDBJ whole genome shotgun (WGS) entry which is preliminary data.</text>
</comment>
<dbReference type="OrthoDB" id="7206969at2"/>
<dbReference type="AlphaFoldDB" id="A0A8G2CJU8"/>
<dbReference type="PANTHER" id="PTHR33162:SF1">
    <property type="entry name" value="SEC-INDEPENDENT PROTEIN TRANSLOCASE PROTEIN TATA, CHLOROPLASTIC"/>
    <property type="match status" value="1"/>
</dbReference>
<dbReference type="EMBL" id="FTNE01000006">
    <property type="protein sequence ID" value="SIQ59152.1"/>
    <property type="molecule type" value="Genomic_DNA"/>
</dbReference>
<feature type="transmembrane region" description="Helical" evidence="9">
    <location>
        <begin position="6"/>
        <end position="29"/>
    </location>
</feature>
<keyword evidence="8 9" id="KW-0472">Membrane</keyword>
<keyword evidence="3" id="KW-1003">Cell membrane</keyword>
<dbReference type="GO" id="GO:0016020">
    <property type="term" value="C:membrane"/>
    <property type="evidence" value="ECO:0007669"/>
    <property type="project" value="UniProtKB-SubCell"/>
</dbReference>
<evidence type="ECO:0000313" key="11">
    <source>
        <dbReference type="Proteomes" id="UP000186308"/>
    </source>
</evidence>
<dbReference type="RefSeq" id="WP_029311248.1">
    <property type="nucleotide sequence ID" value="NZ_FTNE01000006.1"/>
</dbReference>
<keyword evidence="4 9" id="KW-0812">Transmembrane</keyword>
<proteinExistence type="predicted"/>
<sequence>MLGFSWSELLVIMMVALVVIGPKDLPVAIRTASAAIRKMRGLANEFQGHVQDLMREADLADVGNDLRSLRNFDLGSLAERHIDPDGDLRHAFDPASGDPHDMATPMIGADAVETHDAEPPIDAPAFIPPNEARHRPVPAFIPPGTRLW</sequence>
<keyword evidence="2" id="KW-0813">Transport</keyword>
<evidence type="ECO:0000256" key="9">
    <source>
        <dbReference type="SAM" id="Phobius"/>
    </source>
</evidence>
<evidence type="ECO:0000256" key="3">
    <source>
        <dbReference type="ARBA" id="ARBA00022475"/>
    </source>
</evidence>
<protein>
    <submittedName>
        <fullName evidence="10">Sec-independent protein translocase protein TatB</fullName>
    </submittedName>
</protein>
<organism evidence="10 11">
    <name type="scientific">Acidiphilium rubrum</name>
    <dbReference type="NCBI Taxonomy" id="526"/>
    <lineage>
        <taxon>Bacteria</taxon>
        <taxon>Pseudomonadati</taxon>
        <taxon>Pseudomonadota</taxon>
        <taxon>Alphaproteobacteria</taxon>
        <taxon>Acetobacterales</taxon>
        <taxon>Acidocellaceae</taxon>
        <taxon>Acidiphilium</taxon>
    </lineage>
</organism>
<evidence type="ECO:0000256" key="6">
    <source>
        <dbReference type="ARBA" id="ARBA00022989"/>
    </source>
</evidence>